<evidence type="ECO:0000313" key="4">
    <source>
        <dbReference type="EMBL" id="CAE6257119.1"/>
    </source>
</evidence>
<dbReference type="InterPro" id="IPR006594">
    <property type="entry name" value="LisH"/>
</dbReference>
<evidence type="ECO:0008006" key="6">
    <source>
        <dbReference type="Google" id="ProtNLM"/>
    </source>
</evidence>
<feature type="repeat" description="WD" evidence="3">
    <location>
        <begin position="621"/>
        <end position="662"/>
    </location>
</feature>
<dbReference type="PROSITE" id="PS50294">
    <property type="entry name" value="WD_REPEATS_REGION"/>
    <property type="match status" value="6"/>
</dbReference>
<feature type="repeat" description="WD" evidence="3">
    <location>
        <begin position="576"/>
        <end position="617"/>
    </location>
</feature>
<evidence type="ECO:0000256" key="1">
    <source>
        <dbReference type="ARBA" id="ARBA00022574"/>
    </source>
</evidence>
<proteinExistence type="predicted"/>
<dbReference type="Pfam" id="PF23627">
    <property type="entry name" value="LisH_WDR26"/>
    <property type="match status" value="1"/>
</dbReference>
<evidence type="ECO:0000256" key="2">
    <source>
        <dbReference type="ARBA" id="ARBA00022737"/>
    </source>
</evidence>
<reference evidence="4" key="1">
    <citation type="submission" date="2021-01" db="EMBL/GenBank/DDBJ databases">
        <authorList>
            <person name="Bezrukov I."/>
        </authorList>
    </citation>
    <scope>NUCLEOTIDE SEQUENCE</scope>
</reference>
<dbReference type="InterPro" id="IPR019775">
    <property type="entry name" value="WD40_repeat_CS"/>
</dbReference>
<dbReference type="InterPro" id="IPR015943">
    <property type="entry name" value="WD40/YVTN_repeat-like_dom_sf"/>
</dbReference>
<feature type="repeat" description="WD" evidence="3">
    <location>
        <begin position="835"/>
        <end position="874"/>
    </location>
</feature>
<dbReference type="Gene3D" id="2.130.10.10">
    <property type="entry name" value="YVTN repeat-like/Quinoprotein amine dehydrogenase"/>
    <property type="match status" value="4"/>
</dbReference>
<dbReference type="PRINTS" id="PR00320">
    <property type="entry name" value="GPROTEINBRPT"/>
</dbReference>
<dbReference type="Pfam" id="PF00400">
    <property type="entry name" value="WD40"/>
    <property type="match status" value="9"/>
</dbReference>
<feature type="repeat" description="WD" evidence="3">
    <location>
        <begin position="266"/>
        <end position="307"/>
    </location>
</feature>
<dbReference type="InterPro" id="IPR020472">
    <property type="entry name" value="WD40_PAC1"/>
</dbReference>
<dbReference type="SUPFAM" id="SSF50978">
    <property type="entry name" value="WD40 repeat-like"/>
    <property type="match status" value="2"/>
</dbReference>
<keyword evidence="2" id="KW-0677">Repeat</keyword>
<dbReference type="PANTHER" id="PTHR22838:SF6">
    <property type="entry name" value="WD REPEAT-CONTAINING PROTEIN 26 HOMOLOG"/>
    <property type="match status" value="1"/>
</dbReference>
<dbReference type="PANTHER" id="PTHR22838">
    <property type="entry name" value="WD REPEAT PROTEIN 26-RELATED"/>
    <property type="match status" value="1"/>
</dbReference>
<evidence type="ECO:0000256" key="3">
    <source>
        <dbReference type="PROSITE-ProRule" id="PRU00221"/>
    </source>
</evidence>
<accession>A0A8S2B5H8</accession>
<dbReference type="SMART" id="SM00320">
    <property type="entry name" value="WD40"/>
    <property type="match status" value="13"/>
</dbReference>
<dbReference type="PROSITE" id="PS50082">
    <property type="entry name" value="WD_REPEATS_2"/>
    <property type="match status" value="6"/>
</dbReference>
<dbReference type="PROSITE" id="PS50896">
    <property type="entry name" value="LISH"/>
    <property type="match status" value="1"/>
</dbReference>
<dbReference type="AlphaFoldDB" id="A0A8S2B5H8"/>
<dbReference type="InterPro" id="IPR036322">
    <property type="entry name" value="WD40_repeat_dom_sf"/>
</dbReference>
<organism evidence="4 5">
    <name type="scientific">Arabidopsis arenosa</name>
    <name type="common">Sand rock-cress</name>
    <name type="synonym">Cardaminopsis arenosa</name>
    <dbReference type="NCBI Taxonomy" id="38785"/>
    <lineage>
        <taxon>Eukaryota</taxon>
        <taxon>Viridiplantae</taxon>
        <taxon>Streptophyta</taxon>
        <taxon>Embryophyta</taxon>
        <taxon>Tracheophyta</taxon>
        <taxon>Spermatophyta</taxon>
        <taxon>Magnoliopsida</taxon>
        <taxon>eudicotyledons</taxon>
        <taxon>Gunneridae</taxon>
        <taxon>Pentapetalae</taxon>
        <taxon>rosids</taxon>
        <taxon>malvids</taxon>
        <taxon>Brassicales</taxon>
        <taxon>Brassicaceae</taxon>
        <taxon>Camelineae</taxon>
        <taxon>Arabidopsis</taxon>
    </lineage>
</organism>
<keyword evidence="5" id="KW-1185">Reference proteome</keyword>
<protein>
    <recommendedName>
        <fullName evidence="6">WD-40 repeat family protein</fullName>
    </recommendedName>
</protein>
<gene>
    <name evidence="4" type="ORF">AARE701A_LOCUS22273</name>
</gene>
<feature type="repeat" description="WD" evidence="3">
    <location>
        <begin position="221"/>
        <end position="262"/>
    </location>
</feature>
<dbReference type="InterPro" id="IPR001680">
    <property type="entry name" value="WD40_rpt"/>
</dbReference>
<evidence type="ECO:0000313" key="5">
    <source>
        <dbReference type="Proteomes" id="UP000682877"/>
    </source>
</evidence>
<dbReference type="Proteomes" id="UP000682877">
    <property type="component" value="Chromosome 8"/>
</dbReference>
<dbReference type="PROSITE" id="PS00678">
    <property type="entry name" value="WD_REPEATS_1"/>
    <property type="match status" value="3"/>
</dbReference>
<dbReference type="InterPro" id="IPR051350">
    <property type="entry name" value="WD_repeat-ST_regulator"/>
</dbReference>
<name>A0A8S2B5H8_ARAAE</name>
<keyword evidence="1 3" id="KW-0853">WD repeat</keyword>
<dbReference type="EMBL" id="LR999458">
    <property type="protein sequence ID" value="CAE6257119.1"/>
    <property type="molecule type" value="Genomic_DNA"/>
</dbReference>
<dbReference type="CDD" id="cd00200">
    <property type="entry name" value="WD40"/>
    <property type="match status" value="2"/>
</dbReference>
<feature type="repeat" description="WD" evidence="3">
    <location>
        <begin position="480"/>
        <end position="512"/>
    </location>
</feature>
<sequence>MDTEPRKRMQTHSANPREMGVLGSRGLLKESEFIRLILDALISLGLNDTAAYLENESGISLYNHVTTKFLNLVNNGEWIESIKSLPDLDLHNERAVKFLLLEQGFSELLEDGHIDAAQRLLEKEIFPLGVNKQLEDELESRFFAAGVTAIPRVEFVKKLRKSFPPEVLIPERRLECLLERTLDRDRTNCYLHNVPDCHMSIFSDLHHCGVHKFPSETLQTLEEHTDEVWFLEFSHNGKFLASSSKDKSAIIWEIDSKGKFSRKHTLLGHEKPVLMVLWSPDDTEVITCGEDEAIKRWDVGSGEFLRSYERNGVGSVSCGWFHDGSGIIGGMNDRNILLWKLDGTEIKHELKQREQKLSDVAMTTDGKWLVSMDKEDEITFANRETWEVQKLIREQGTINSFSLSKDSRFILISSNTNDLTLWGFDHEDPEMYHQYEGHTSGSIFRSSFGGYEETFIASGNEDCQVYIWESVEPTIPISKLKGHSGAVNCVSWNPINLHMLASASDDGTIRIWGGRDQKLQMLTDDDDDDDDDYHDGEDDYELFLCECHNIPNSDLSLSSDHHCGIHQIPSETVQTLEKHTDEVWFLEFSHDGKYLASSSKDKSAIIWEIDAQGKFSEKHKLVGHEKPVVMVLWSPDDKQVATCGENEVIRSWDVESGEFIQSYERNGVGSVSCGWFHDGSGIIAGMTDRSICLWNLDGTKLVHEQGSREQKLSDVAMTTDGKWLVSVDRVHVISLFNRETRTVRLITEEDMITSFSLSKNNKHLLINLITQKIHVWNIEGQPYKCFEYNGHKRSRFIIRSCFGGYEDSFIASGSEDSQVYIWIMRRAQKEPFSVLRGHSGAVNCVSWNPINLHMLASASDDGTIRIWGLDTKLK</sequence>